<gene>
    <name evidence="1" type="ORF">THOM_2496</name>
</gene>
<dbReference type="AlphaFoldDB" id="L7JSY0"/>
<dbReference type="OrthoDB" id="10307720at2759"/>
<name>L7JSY0_TRAHO</name>
<dbReference type="SUPFAM" id="SSF50978">
    <property type="entry name" value="WD40 repeat-like"/>
    <property type="match status" value="1"/>
</dbReference>
<evidence type="ECO:0000313" key="1">
    <source>
        <dbReference type="EMBL" id="ELQ74583.1"/>
    </source>
</evidence>
<sequence length="290" mass="34898">MDLVSTYSISFNRFAVNMNGNTIVFYNYLGRRFLLVRKNDYRRLYNFTYDELQKIKFISWSEKGENLVICHTDEVTAFNIYTKKTELRLSVDKMVLGAYLLDNRKILLEYQKEIKLINQCAQSECSFYIDSYTKAKNRIVFIFDGYLTVLNLDFIVLFQRFISYCQIKQFDIYKNKYYYNEDGIIKGVDYVFECKDEISEFKLTKNFVYCYSKKNLKIFEKHSDSVLLALEADSFFLDKSREILYLLYDNSFLVYKKPRKCYLFQMIEGNITYKEREYEFDLSDNVELIP</sequence>
<dbReference type="OMA" id="CAQSECS"/>
<accession>L7JSY0</accession>
<keyword evidence="2" id="KW-1185">Reference proteome</keyword>
<dbReference type="InterPro" id="IPR036322">
    <property type="entry name" value="WD40_repeat_dom_sf"/>
</dbReference>
<dbReference type="HOGENOM" id="CLU_960381_0_0_1"/>
<dbReference type="Proteomes" id="UP000011185">
    <property type="component" value="Unassembled WGS sequence"/>
</dbReference>
<dbReference type="InParanoid" id="L7JSY0"/>
<organism evidence="1 2">
    <name type="scientific">Trachipleistophora hominis</name>
    <name type="common">Microsporidian parasite</name>
    <dbReference type="NCBI Taxonomy" id="72359"/>
    <lineage>
        <taxon>Eukaryota</taxon>
        <taxon>Fungi</taxon>
        <taxon>Fungi incertae sedis</taxon>
        <taxon>Microsporidia</taxon>
        <taxon>Pleistophoridae</taxon>
        <taxon>Trachipleistophora</taxon>
    </lineage>
</organism>
<dbReference type="EMBL" id="JH994035">
    <property type="protein sequence ID" value="ELQ74583.1"/>
    <property type="molecule type" value="Genomic_DNA"/>
</dbReference>
<reference evidence="1 2" key="1">
    <citation type="journal article" date="2012" name="PLoS Pathog.">
        <title>The genome of the obligate intracellular parasite Trachipleistophora hominis: new insights into microsporidian genome dynamics and reductive evolution.</title>
        <authorList>
            <person name="Heinz E."/>
            <person name="Williams T.A."/>
            <person name="Nakjang S."/>
            <person name="Noel C.J."/>
            <person name="Swan D.C."/>
            <person name="Goldberg A.V."/>
            <person name="Harris S.R."/>
            <person name="Weinmaier T."/>
            <person name="Markert S."/>
            <person name="Becher D."/>
            <person name="Bernhardt J."/>
            <person name="Dagan T."/>
            <person name="Hacker C."/>
            <person name="Lucocq J.M."/>
            <person name="Schweder T."/>
            <person name="Rattei T."/>
            <person name="Hall N."/>
            <person name="Hirt R.P."/>
            <person name="Embley T.M."/>
        </authorList>
    </citation>
    <scope>NUCLEOTIDE SEQUENCE [LARGE SCALE GENOMIC DNA]</scope>
</reference>
<evidence type="ECO:0000313" key="2">
    <source>
        <dbReference type="Proteomes" id="UP000011185"/>
    </source>
</evidence>
<protein>
    <submittedName>
        <fullName evidence="1">Uncharacterized protein</fullName>
    </submittedName>
</protein>
<dbReference type="VEuPathDB" id="MicrosporidiaDB:THOM_2496"/>
<proteinExistence type="predicted"/>